<dbReference type="NCBIfam" id="NF006518">
    <property type="entry name" value="PRK08965.1-2"/>
    <property type="match status" value="1"/>
</dbReference>
<evidence type="ECO:0000256" key="3">
    <source>
        <dbReference type="ARBA" id="ARBA00022475"/>
    </source>
</evidence>
<dbReference type="AlphaFoldDB" id="A0A1G5GFT2"/>
<dbReference type="EMBL" id="FMUN01000006">
    <property type="protein sequence ID" value="SCY50159.1"/>
    <property type="molecule type" value="Genomic_DNA"/>
</dbReference>
<dbReference type="PIRSF" id="PIRSF019239">
    <property type="entry name" value="MrpE"/>
    <property type="match status" value="1"/>
</dbReference>
<dbReference type="InterPro" id="IPR002758">
    <property type="entry name" value="Cation_antiport_E"/>
</dbReference>
<evidence type="ECO:0000256" key="2">
    <source>
        <dbReference type="ARBA" id="ARBA00006228"/>
    </source>
</evidence>
<keyword evidence="4 7" id="KW-0812">Transmembrane</keyword>
<dbReference type="PANTHER" id="PTHR34584:SF1">
    <property type="entry name" value="NA(+)_H(+) ANTIPORTER SUBUNIT E1"/>
    <property type="match status" value="1"/>
</dbReference>
<keyword evidence="3" id="KW-1003">Cell membrane</keyword>
<name>A0A1G5GFT2_9GAMM</name>
<dbReference type="GO" id="GO:0005886">
    <property type="term" value="C:plasma membrane"/>
    <property type="evidence" value="ECO:0007669"/>
    <property type="project" value="UniProtKB-SubCell"/>
</dbReference>
<evidence type="ECO:0000313" key="8">
    <source>
        <dbReference type="EMBL" id="SCY50159.1"/>
    </source>
</evidence>
<reference evidence="9" key="1">
    <citation type="submission" date="2016-10" db="EMBL/GenBank/DDBJ databases">
        <authorList>
            <person name="Varghese N."/>
        </authorList>
    </citation>
    <scope>NUCLEOTIDE SEQUENCE [LARGE SCALE GENOMIC DNA]</scope>
    <source>
        <strain evidence="9">HL 19</strain>
    </source>
</reference>
<evidence type="ECO:0000256" key="4">
    <source>
        <dbReference type="ARBA" id="ARBA00022692"/>
    </source>
</evidence>
<sequence length="165" mass="18515">MSVVERLLPRPWLVLVLAGFWVLLNNHLSLGVVAAGLVVGWLVALFTDRFWSRPTAYPRRPLLVARLLGRLLTDIVVANLSVAALILRFGRRPRSAFVAYPLRVRGEVPVTVLSSLLSLTPGTVTVDVDRAGGRLWIHCLDLEDEAALIERIRQRYETLIEEIFP</sequence>
<evidence type="ECO:0000256" key="1">
    <source>
        <dbReference type="ARBA" id="ARBA00004651"/>
    </source>
</evidence>
<accession>A0A1G5GFT2</accession>
<dbReference type="Pfam" id="PF01899">
    <property type="entry name" value="MNHE"/>
    <property type="match status" value="1"/>
</dbReference>
<keyword evidence="9" id="KW-1185">Reference proteome</keyword>
<evidence type="ECO:0000256" key="6">
    <source>
        <dbReference type="ARBA" id="ARBA00023136"/>
    </source>
</evidence>
<feature type="transmembrane region" description="Helical" evidence="7">
    <location>
        <begin position="63"/>
        <end position="87"/>
    </location>
</feature>
<keyword evidence="5 7" id="KW-1133">Transmembrane helix</keyword>
<dbReference type="Proteomes" id="UP000183104">
    <property type="component" value="Unassembled WGS sequence"/>
</dbReference>
<protein>
    <submittedName>
        <fullName evidence="8">Multicomponent K+:H+ antiporter subunit E</fullName>
    </submittedName>
</protein>
<keyword evidence="6 7" id="KW-0472">Membrane</keyword>
<dbReference type="STRING" id="381306.AN478_05300"/>
<dbReference type="RefSeq" id="WP_176758771.1">
    <property type="nucleotide sequence ID" value="NZ_FMUN01000006.1"/>
</dbReference>
<dbReference type="PANTHER" id="PTHR34584">
    <property type="entry name" value="NA(+)/H(+) ANTIPORTER SUBUNIT E1"/>
    <property type="match status" value="1"/>
</dbReference>
<organism evidence="8 9">
    <name type="scientific">Thiohalorhabdus denitrificans</name>
    <dbReference type="NCBI Taxonomy" id="381306"/>
    <lineage>
        <taxon>Bacteria</taxon>
        <taxon>Pseudomonadati</taxon>
        <taxon>Pseudomonadota</taxon>
        <taxon>Gammaproteobacteria</taxon>
        <taxon>Thiohalorhabdales</taxon>
        <taxon>Thiohalorhabdaceae</taxon>
        <taxon>Thiohalorhabdus</taxon>
    </lineage>
</organism>
<evidence type="ECO:0000256" key="7">
    <source>
        <dbReference type="SAM" id="Phobius"/>
    </source>
</evidence>
<comment type="similarity">
    <text evidence="2">Belongs to the CPA3 antiporters (TC 2.A.63) subunit E family.</text>
</comment>
<gene>
    <name evidence="8" type="ORF">SAMN05661077_2320</name>
</gene>
<evidence type="ECO:0000256" key="5">
    <source>
        <dbReference type="ARBA" id="ARBA00022989"/>
    </source>
</evidence>
<proteinExistence type="inferred from homology"/>
<dbReference type="GO" id="GO:0008324">
    <property type="term" value="F:monoatomic cation transmembrane transporter activity"/>
    <property type="evidence" value="ECO:0007669"/>
    <property type="project" value="InterPro"/>
</dbReference>
<evidence type="ECO:0000313" key="9">
    <source>
        <dbReference type="Proteomes" id="UP000183104"/>
    </source>
</evidence>
<feature type="transmembrane region" description="Helical" evidence="7">
    <location>
        <begin position="12"/>
        <end position="43"/>
    </location>
</feature>
<comment type="subcellular location">
    <subcellularLocation>
        <location evidence="1">Cell membrane</location>
        <topology evidence="1">Multi-pass membrane protein</topology>
    </subcellularLocation>
</comment>